<evidence type="ECO:0000313" key="4">
    <source>
        <dbReference type="Proteomes" id="UP000607653"/>
    </source>
</evidence>
<name>A0A822XZS7_NELNU</name>
<evidence type="ECO:0000256" key="2">
    <source>
        <dbReference type="SAM" id="SignalP"/>
    </source>
</evidence>
<feature type="signal peptide" evidence="2">
    <location>
        <begin position="1"/>
        <end position="23"/>
    </location>
</feature>
<gene>
    <name evidence="3" type="ORF">HUJ06_026175</name>
</gene>
<keyword evidence="4" id="KW-1185">Reference proteome</keyword>
<feature type="compositionally biased region" description="Polar residues" evidence="1">
    <location>
        <begin position="48"/>
        <end position="62"/>
    </location>
</feature>
<feature type="chain" id="PRO_5032519681" evidence="2">
    <location>
        <begin position="24"/>
        <end position="74"/>
    </location>
</feature>
<evidence type="ECO:0000313" key="3">
    <source>
        <dbReference type="EMBL" id="DAD24711.1"/>
    </source>
</evidence>
<dbReference type="EMBL" id="DUZY01000001">
    <property type="protein sequence ID" value="DAD24711.1"/>
    <property type="molecule type" value="Genomic_DNA"/>
</dbReference>
<keyword evidence="2" id="KW-0732">Signal</keyword>
<accession>A0A822XZS7</accession>
<feature type="compositionally biased region" description="Basic and acidic residues" evidence="1">
    <location>
        <begin position="63"/>
        <end position="74"/>
    </location>
</feature>
<protein>
    <submittedName>
        <fullName evidence="3">Uncharacterized protein</fullName>
    </submittedName>
</protein>
<proteinExistence type="predicted"/>
<evidence type="ECO:0000256" key="1">
    <source>
        <dbReference type="SAM" id="MobiDB-lite"/>
    </source>
</evidence>
<dbReference type="Proteomes" id="UP000607653">
    <property type="component" value="Unassembled WGS sequence"/>
</dbReference>
<reference evidence="3 4" key="1">
    <citation type="journal article" date="2020" name="Mol. Biol. Evol.">
        <title>Distinct Expression and Methylation Patterns for Genes with Different Fates following a Single Whole-Genome Duplication in Flowering Plants.</title>
        <authorList>
            <person name="Shi T."/>
            <person name="Rahmani R.S."/>
            <person name="Gugger P.F."/>
            <person name="Wang M."/>
            <person name="Li H."/>
            <person name="Zhang Y."/>
            <person name="Li Z."/>
            <person name="Wang Q."/>
            <person name="Van de Peer Y."/>
            <person name="Marchal K."/>
            <person name="Chen J."/>
        </authorList>
    </citation>
    <scope>NUCLEOTIDE SEQUENCE [LARGE SCALE GENOMIC DNA]</scope>
    <source>
        <tissue evidence="3">Leaf</tissue>
    </source>
</reference>
<feature type="region of interest" description="Disordered" evidence="1">
    <location>
        <begin position="37"/>
        <end position="74"/>
    </location>
</feature>
<dbReference type="AlphaFoldDB" id="A0A822XZS7"/>
<sequence>MFQSWWYKGLLLSLLAFILLSEASRLPTGYWEQMLPKLDPSPPSSPSRGTNSVAAASLTSTDTELHIASDEGKV</sequence>
<comment type="caution">
    <text evidence="3">The sequence shown here is derived from an EMBL/GenBank/DDBJ whole genome shotgun (WGS) entry which is preliminary data.</text>
</comment>
<organism evidence="3 4">
    <name type="scientific">Nelumbo nucifera</name>
    <name type="common">Sacred lotus</name>
    <dbReference type="NCBI Taxonomy" id="4432"/>
    <lineage>
        <taxon>Eukaryota</taxon>
        <taxon>Viridiplantae</taxon>
        <taxon>Streptophyta</taxon>
        <taxon>Embryophyta</taxon>
        <taxon>Tracheophyta</taxon>
        <taxon>Spermatophyta</taxon>
        <taxon>Magnoliopsida</taxon>
        <taxon>Proteales</taxon>
        <taxon>Nelumbonaceae</taxon>
        <taxon>Nelumbo</taxon>
    </lineage>
</organism>